<dbReference type="InterPro" id="IPR036890">
    <property type="entry name" value="HATPase_C_sf"/>
</dbReference>
<dbReference type="Proteomes" id="UP001165378">
    <property type="component" value="Unassembled WGS sequence"/>
</dbReference>
<dbReference type="RefSeq" id="WP_235057572.1">
    <property type="nucleotide sequence ID" value="NZ_JAKFHA010000039.1"/>
</dbReference>
<comment type="caution">
    <text evidence="5">The sequence shown here is derived from an EMBL/GenBank/DDBJ whole genome shotgun (WGS) entry which is preliminary data.</text>
</comment>
<dbReference type="SUPFAM" id="SSF55781">
    <property type="entry name" value="GAF domain-like"/>
    <property type="match status" value="2"/>
</dbReference>
<evidence type="ECO:0000259" key="3">
    <source>
        <dbReference type="SMART" id="SM00065"/>
    </source>
</evidence>
<dbReference type="AlphaFoldDB" id="A0AA41Q9Q5"/>
<feature type="domain" description="PPM-type phosphatase" evidence="4">
    <location>
        <begin position="631"/>
        <end position="848"/>
    </location>
</feature>
<dbReference type="PANTHER" id="PTHR43156:SF2">
    <property type="entry name" value="STAGE II SPORULATION PROTEIN E"/>
    <property type="match status" value="1"/>
</dbReference>
<dbReference type="CDD" id="cd00130">
    <property type="entry name" value="PAS"/>
    <property type="match status" value="1"/>
</dbReference>
<dbReference type="SMART" id="SM00331">
    <property type="entry name" value="PP2C_SIG"/>
    <property type="match status" value="1"/>
</dbReference>
<evidence type="ECO:0000256" key="1">
    <source>
        <dbReference type="ARBA" id="ARBA00022801"/>
    </source>
</evidence>
<dbReference type="InterPro" id="IPR035965">
    <property type="entry name" value="PAS-like_dom_sf"/>
</dbReference>
<dbReference type="GO" id="GO:0016791">
    <property type="term" value="F:phosphatase activity"/>
    <property type="evidence" value="ECO:0007669"/>
    <property type="project" value="TreeGrafter"/>
</dbReference>
<organism evidence="5 6">
    <name type="scientific">Yinghuangia soli</name>
    <dbReference type="NCBI Taxonomy" id="2908204"/>
    <lineage>
        <taxon>Bacteria</taxon>
        <taxon>Bacillati</taxon>
        <taxon>Actinomycetota</taxon>
        <taxon>Actinomycetes</taxon>
        <taxon>Kitasatosporales</taxon>
        <taxon>Streptomycetaceae</taxon>
        <taxon>Yinghuangia</taxon>
    </lineage>
</organism>
<feature type="region of interest" description="Disordered" evidence="2">
    <location>
        <begin position="277"/>
        <end position="298"/>
    </location>
</feature>
<dbReference type="InterPro" id="IPR029016">
    <property type="entry name" value="GAF-like_dom_sf"/>
</dbReference>
<dbReference type="InterPro" id="IPR000014">
    <property type="entry name" value="PAS"/>
</dbReference>
<feature type="domain" description="GAF" evidence="3">
    <location>
        <begin position="479"/>
        <end position="610"/>
    </location>
</feature>
<protein>
    <submittedName>
        <fullName evidence="5">SpoIIE family protein phosphatase</fullName>
    </submittedName>
</protein>
<keyword evidence="6" id="KW-1185">Reference proteome</keyword>
<dbReference type="SMART" id="SM00065">
    <property type="entry name" value="GAF"/>
    <property type="match status" value="2"/>
</dbReference>
<sequence>MDPETEMVVTARVSATFAPEGRSVAAARSFVRQTLTEWDAAGVVDDAVLLVSELVTNAIVHAGTATEVSCVRYDGAVQIEVVDRYPTLELPAPVAAFDADDESGRGLFLSASIASAWGVEYTKSIKQVWFRLDLPDGGTAATSLAGPTLPTHVLPGADTPVRVAVVHADAYQRVTHWNVDAADLFGRPAQEAVGMRLSELVDWPHTPEINDGDLPFAAMLELSRWQGMYDIKHAEGRPVRVFASHVRLRDVSDNPQLVLLAVPARARAVLETRAAAAAGRTPVPPPTDTEWDGLEGPNRTGLDELLQRAIERGRDLLDGDAAFVLIATDDESEMEVRATTGLGTAQQRFARVPVETSAGRFGTARMPAVHEDAEAVHDAVPLLADSGMRSAVTAPLKVEGRLTGTIGVASETAAHFDNDAAARLQRAADRISLSVESARLSELERVRRGSLSFLAEASDLLAGTLDPEMTLAMVAQIVVPRLATWCAVHTIGEGHDPSLGCVWHTDETRIDDLRELLDQAEPPRAHPTPGARAWPGLRRLGAEAAAQHEDLVTGEVVSLPLVARGRGIGMLTLGNAAGERFRRETLELAEDLSRRAALAMDNARLYSERSATSQALQRSLLPPELPRVPGMDIEVVYQASGESNEVGGDFYDLFTIGPDLWGFAIGDVCGTGPEAAAVTGLARQALRLLAREGMPVPAVLQRLNTAILDEGPRSRFLTLLHGHMTPREEGGVRLNLVSAGHPLPLRLRPDGSVEQVANPQPLLGVLDEVDLVAETVDLDPGDVLLCVTDGVTERREGSRMLGDDGLARVLGGCTGMTAGAVAARVHRAVETFAAEPARDDMAILVLRVVADHEH</sequence>
<dbReference type="SUPFAM" id="SSF55874">
    <property type="entry name" value="ATPase domain of HSP90 chaperone/DNA topoisomerase II/histidine kinase"/>
    <property type="match status" value="1"/>
</dbReference>
<evidence type="ECO:0000313" key="5">
    <source>
        <dbReference type="EMBL" id="MCF2532797.1"/>
    </source>
</evidence>
<dbReference type="Gene3D" id="3.30.450.40">
    <property type="match status" value="2"/>
</dbReference>
<dbReference type="FunFam" id="3.60.40.10:FF:000034">
    <property type="entry name" value="PAS domain S-box protein"/>
    <property type="match status" value="1"/>
</dbReference>
<dbReference type="SUPFAM" id="SSF55785">
    <property type="entry name" value="PYP-like sensor domain (PAS domain)"/>
    <property type="match status" value="1"/>
</dbReference>
<dbReference type="SUPFAM" id="SSF81606">
    <property type="entry name" value="PP2C-like"/>
    <property type="match status" value="1"/>
</dbReference>
<feature type="domain" description="GAF" evidence="3">
    <location>
        <begin position="301"/>
        <end position="445"/>
    </location>
</feature>
<dbReference type="Pfam" id="PF01590">
    <property type="entry name" value="GAF"/>
    <property type="match status" value="1"/>
</dbReference>
<evidence type="ECO:0000256" key="2">
    <source>
        <dbReference type="SAM" id="MobiDB-lite"/>
    </source>
</evidence>
<dbReference type="Pfam" id="PF13581">
    <property type="entry name" value="HATPase_c_2"/>
    <property type="match status" value="1"/>
</dbReference>
<dbReference type="InterPro" id="IPR003594">
    <property type="entry name" value="HATPase_dom"/>
</dbReference>
<accession>A0AA41Q9Q5</accession>
<dbReference type="Pfam" id="PF07228">
    <property type="entry name" value="SpoIIE"/>
    <property type="match status" value="1"/>
</dbReference>
<dbReference type="InterPro" id="IPR003018">
    <property type="entry name" value="GAF"/>
</dbReference>
<dbReference type="CDD" id="cd16936">
    <property type="entry name" value="HATPase_RsbW-like"/>
    <property type="match status" value="1"/>
</dbReference>
<keyword evidence="1" id="KW-0378">Hydrolase</keyword>
<evidence type="ECO:0000313" key="6">
    <source>
        <dbReference type="Proteomes" id="UP001165378"/>
    </source>
</evidence>
<dbReference type="Gene3D" id="3.60.40.10">
    <property type="entry name" value="PPM-type phosphatase domain"/>
    <property type="match status" value="1"/>
</dbReference>
<dbReference type="Gene3D" id="3.30.450.20">
    <property type="entry name" value="PAS domain"/>
    <property type="match status" value="1"/>
</dbReference>
<dbReference type="InterPro" id="IPR052016">
    <property type="entry name" value="Bact_Sigma-Reg"/>
</dbReference>
<reference evidence="5" key="1">
    <citation type="submission" date="2022-01" db="EMBL/GenBank/DDBJ databases">
        <title>Genome-Based Taxonomic Classification of the Phylum Actinobacteria.</title>
        <authorList>
            <person name="Gao Y."/>
        </authorList>
    </citation>
    <scope>NUCLEOTIDE SEQUENCE</scope>
    <source>
        <strain evidence="5">KLBMP 8922</strain>
    </source>
</reference>
<gene>
    <name evidence="5" type="ORF">LZ495_37070</name>
</gene>
<dbReference type="InterPro" id="IPR001932">
    <property type="entry name" value="PPM-type_phosphatase-like_dom"/>
</dbReference>
<name>A0AA41Q9Q5_9ACTN</name>
<dbReference type="InterPro" id="IPR036457">
    <property type="entry name" value="PPM-type-like_dom_sf"/>
</dbReference>
<dbReference type="EMBL" id="JAKFHA010000039">
    <property type="protein sequence ID" value="MCF2532797.1"/>
    <property type="molecule type" value="Genomic_DNA"/>
</dbReference>
<dbReference type="PANTHER" id="PTHR43156">
    <property type="entry name" value="STAGE II SPORULATION PROTEIN E-RELATED"/>
    <property type="match status" value="1"/>
</dbReference>
<evidence type="ECO:0000259" key="4">
    <source>
        <dbReference type="SMART" id="SM00331"/>
    </source>
</evidence>
<dbReference type="Gene3D" id="3.30.565.10">
    <property type="entry name" value="Histidine kinase-like ATPase, C-terminal domain"/>
    <property type="match status" value="1"/>
</dbReference>
<proteinExistence type="predicted"/>